<comment type="caution">
    <text evidence="4">The sequence shown here is derived from an EMBL/GenBank/DDBJ whole genome shotgun (WGS) entry which is preliminary data.</text>
</comment>
<dbReference type="PROSITE" id="PS50110">
    <property type="entry name" value="RESPONSE_REGULATORY"/>
    <property type="match status" value="1"/>
</dbReference>
<dbReference type="Proteomes" id="UP000271624">
    <property type="component" value="Unassembled WGS sequence"/>
</dbReference>
<proteinExistence type="predicted"/>
<dbReference type="InterPro" id="IPR011006">
    <property type="entry name" value="CheY-like_superfamily"/>
</dbReference>
<gene>
    <name evidence="4" type="ORF">DSM106972_087100</name>
</gene>
<dbReference type="PANTHER" id="PTHR44591:SF3">
    <property type="entry name" value="RESPONSE REGULATORY DOMAIN-CONTAINING PROTEIN"/>
    <property type="match status" value="1"/>
</dbReference>
<feature type="domain" description="Response regulatory" evidence="3">
    <location>
        <begin position="59"/>
        <end position="173"/>
    </location>
</feature>
<dbReference type="Pfam" id="PF00072">
    <property type="entry name" value="Response_reg"/>
    <property type="match status" value="1"/>
</dbReference>
<evidence type="ECO:0000256" key="1">
    <source>
        <dbReference type="ARBA" id="ARBA00022553"/>
    </source>
</evidence>
<feature type="modified residue" description="4-aspartylphosphate" evidence="2">
    <location>
        <position position="108"/>
    </location>
</feature>
<keyword evidence="1 2" id="KW-0597">Phosphoprotein</keyword>
<evidence type="ECO:0000313" key="4">
    <source>
        <dbReference type="EMBL" id="RUS96523.1"/>
    </source>
</evidence>
<dbReference type="AlphaFoldDB" id="A0A3S1C3X6"/>
<dbReference type="SUPFAM" id="SSF52172">
    <property type="entry name" value="CheY-like"/>
    <property type="match status" value="1"/>
</dbReference>
<reference evidence="4" key="2">
    <citation type="journal article" date="2019" name="Genome Biol. Evol.">
        <title>Day and night: Metabolic profiles and evolutionary relationships of six axenic non-marine cyanobacteria.</title>
        <authorList>
            <person name="Will S.E."/>
            <person name="Henke P."/>
            <person name="Boedeker C."/>
            <person name="Huang S."/>
            <person name="Brinkmann H."/>
            <person name="Rohde M."/>
            <person name="Jarek M."/>
            <person name="Friedl T."/>
            <person name="Seufert S."/>
            <person name="Schumacher M."/>
            <person name="Overmann J."/>
            <person name="Neumann-Schaal M."/>
            <person name="Petersen J."/>
        </authorList>
    </citation>
    <scope>NUCLEOTIDE SEQUENCE [LARGE SCALE GENOMIC DNA]</scope>
    <source>
        <strain evidence="4">PCC 7102</strain>
    </source>
</reference>
<protein>
    <recommendedName>
        <fullName evidence="3">Response regulatory domain-containing protein</fullName>
    </recommendedName>
</protein>
<dbReference type="InterPro" id="IPR001789">
    <property type="entry name" value="Sig_transdc_resp-reg_receiver"/>
</dbReference>
<dbReference type="InterPro" id="IPR050595">
    <property type="entry name" value="Bact_response_regulator"/>
</dbReference>
<evidence type="ECO:0000259" key="3">
    <source>
        <dbReference type="PROSITE" id="PS50110"/>
    </source>
</evidence>
<dbReference type="Gene3D" id="3.40.50.2300">
    <property type="match status" value="1"/>
</dbReference>
<reference evidence="4" key="1">
    <citation type="submission" date="2018-12" db="EMBL/GenBank/DDBJ databases">
        <authorList>
            <person name="Will S."/>
            <person name="Neumann-Schaal M."/>
            <person name="Henke P."/>
        </authorList>
    </citation>
    <scope>NUCLEOTIDE SEQUENCE</scope>
    <source>
        <strain evidence="4">PCC 7102</strain>
    </source>
</reference>
<evidence type="ECO:0000313" key="5">
    <source>
        <dbReference type="Proteomes" id="UP000271624"/>
    </source>
</evidence>
<dbReference type="PANTHER" id="PTHR44591">
    <property type="entry name" value="STRESS RESPONSE REGULATOR PROTEIN 1"/>
    <property type="match status" value="1"/>
</dbReference>
<dbReference type="SMART" id="SM00448">
    <property type="entry name" value="REC"/>
    <property type="match status" value="1"/>
</dbReference>
<dbReference type="EMBL" id="RSCL01000036">
    <property type="protein sequence ID" value="RUS96523.1"/>
    <property type="molecule type" value="Genomic_DNA"/>
</dbReference>
<dbReference type="GO" id="GO:0000160">
    <property type="term" value="P:phosphorelay signal transduction system"/>
    <property type="evidence" value="ECO:0007669"/>
    <property type="project" value="InterPro"/>
</dbReference>
<evidence type="ECO:0000256" key="2">
    <source>
        <dbReference type="PROSITE-ProRule" id="PRU00169"/>
    </source>
</evidence>
<name>A0A3S1C3X6_9CYAN</name>
<organism evidence="4 5">
    <name type="scientific">Dulcicalothrix desertica PCC 7102</name>
    <dbReference type="NCBI Taxonomy" id="232991"/>
    <lineage>
        <taxon>Bacteria</taxon>
        <taxon>Bacillati</taxon>
        <taxon>Cyanobacteriota</taxon>
        <taxon>Cyanophyceae</taxon>
        <taxon>Nostocales</taxon>
        <taxon>Calotrichaceae</taxon>
        <taxon>Dulcicalothrix</taxon>
    </lineage>
</organism>
<accession>A0A3S1C3X6</accession>
<sequence>MTYKLENYCFRSNLWSTLLCDKLILTANFYEIYFSKKMITQDKNYMDVFASSSKASNKHILIVDDNPDNIILLEYMLEETGCQISTAYSGNEALAIIESHPPDLIFLDLMMPGMSGIEVACCIRRNPYTQSIPIVLVTAYMDDVDLEDYKLFNERLAKPINENKLLLLLDLFISNRDN</sequence>
<keyword evidence="5" id="KW-1185">Reference proteome</keyword>